<evidence type="ECO:0000313" key="2">
    <source>
        <dbReference type="Proteomes" id="UP001396898"/>
    </source>
</evidence>
<gene>
    <name evidence="1" type="ORF">PG991_013960</name>
</gene>
<dbReference type="Proteomes" id="UP001396898">
    <property type="component" value="Unassembled WGS sequence"/>
</dbReference>
<organism evidence="1 2">
    <name type="scientific">Apiospora marii</name>
    <dbReference type="NCBI Taxonomy" id="335849"/>
    <lineage>
        <taxon>Eukaryota</taxon>
        <taxon>Fungi</taxon>
        <taxon>Dikarya</taxon>
        <taxon>Ascomycota</taxon>
        <taxon>Pezizomycotina</taxon>
        <taxon>Sordariomycetes</taxon>
        <taxon>Xylariomycetidae</taxon>
        <taxon>Amphisphaeriales</taxon>
        <taxon>Apiosporaceae</taxon>
        <taxon>Apiospora</taxon>
    </lineage>
</organism>
<sequence>MNSGSTHTPWHRPRDAQVSNIPGTTECCITPPGGAHTSHGCLGCLHVDGADDFVRASQFQATRTSQRTPRVPVHCLSPGLRTKLAELADFSDRGFCLCWRQMWLLRYEAYWRTSSYVWTQTGSNG</sequence>
<proteinExistence type="predicted"/>
<accession>A0ABR1R7N6</accession>
<keyword evidence="2" id="KW-1185">Reference proteome</keyword>
<reference evidence="1 2" key="1">
    <citation type="submission" date="2023-01" db="EMBL/GenBank/DDBJ databases">
        <title>Analysis of 21 Apiospora genomes using comparative genomics revels a genus with tremendous synthesis potential of carbohydrate active enzymes and secondary metabolites.</title>
        <authorList>
            <person name="Sorensen T."/>
        </authorList>
    </citation>
    <scope>NUCLEOTIDE SEQUENCE [LARGE SCALE GENOMIC DNA]</scope>
    <source>
        <strain evidence="1 2">CBS 20057</strain>
    </source>
</reference>
<evidence type="ECO:0000313" key="1">
    <source>
        <dbReference type="EMBL" id="KAK8001738.1"/>
    </source>
</evidence>
<comment type="caution">
    <text evidence="1">The sequence shown here is derived from an EMBL/GenBank/DDBJ whole genome shotgun (WGS) entry which is preliminary data.</text>
</comment>
<name>A0ABR1R7N6_9PEZI</name>
<protein>
    <submittedName>
        <fullName evidence="1">Uncharacterized protein</fullName>
    </submittedName>
</protein>
<dbReference type="EMBL" id="JAQQWI010000018">
    <property type="protein sequence ID" value="KAK8001738.1"/>
    <property type="molecule type" value="Genomic_DNA"/>
</dbReference>